<evidence type="ECO:0000256" key="4">
    <source>
        <dbReference type="SAM" id="MobiDB-lite"/>
    </source>
</evidence>
<evidence type="ECO:0000313" key="6">
    <source>
        <dbReference type="Proteomes" id="UP001210925"/>
    </source>
</evidence>
<feature type="coiled-coil region" evidence="3">
    <location>
        <begin position="215"/>
        <end position="257"/>
    </location>
</feature>
<gene>
    <name evidence="5" type="ORF">HK103_003752</name>
</gene>
<reference evidence="5" key="1">
    <citation type="submission" date="2020-05" db="EMBL/GenBank/DDBJ databases">
        <title>Phylogenomic resolution of chytrid fungi.</title>
        <authorList>
            <person name="Stajich J.E."/>
            <person name="Amses K."/>
            <person name="Simmons R."/>
            <person name="Seto K."/>
            <person name="Myers J."/>
            <person name="Bonds A."/>
            <person name="Quandt C.A."/>
            <person name="Barry K."/>
            <person name="Liu P."/>
            <person name="Grigoriev I."/>
            <person name="Longcore J.E."/>
            <person name="James T.Y."/>
        </authorList>
    </citation>
    <scope>NUCLEOTIDE SEQUENCE</scope>
    <source>
        <strain evidence="5">PLAUS21</strain>
    </source>
</reference>
<dbReference type="PANTHER" id="PTHR22715:SF0">
    <property type="entry name" value="TRANSFORMING GROWTH FACTOR BETA REGULATOR 1"/>
    <property type="match status" value="1"/>
</dbReference>
<dbReference type="GO" id="GO:0051726">
    <property type="term" value="P:regulation of cell cycle"/>
    <property type="evidence" value="ECO:0007669"/>
    <property type="project" value="TreeGrafter"/>
</dbReference>
<dbReference type="Gene3D" id="3.30.160.360">
    <property type="match status" value="1"/>
</dbReference>
<dbReference type="Pfam" id="PF05964">
    <property type="entry name" value="FYRN"/>
    <property type="match status" value="1"/>
</dbReference>
<dbReference type="InterPro" id="IPR003888">
    <property type="entry name" value="FYrich_N"/>
</dbReference>
<dbReference type="GO" id="GO:0005634">
    <property type="term" value="C:nucleus"/>
    <property type="evidence" value="ECO:0007669"/>
    <property type="project" value="UniProtKB-SubCell"/>
</dbReference>
<feature type="region of interest" description="Disordered" evidence="4">
    <location>
        <begin position="15"/>
        <end position="47"/>
    </location>
</feature>
<feature type="compositionally biased region" description="Basic residues" evidence="4">
    <location>
        <begin position="30"/>
        <end position="41"/>
    </location>
</feature>
<protein>
    <submittedName>
        <fullName evidence="5">Uncharacterized protein</fullName>
    </submittedName>
</protein>
<evidence type="ECO:0000256" key="2">
    <source>
        <dbReference type="ARBA" id="ARBA00023242"/>
    </source>
</evidence>
<comment type="subcellular location">
    <subcellularLocation>
        <location evidence="1">Nucleus</location>
    </subcellularLocation>
</comment>
<dbReference type="InterPro" id="IPR040092">
    <property type="entry name" value="TBRG1"/>
</dbReference>
<organism evidence="5 6">
    <name type="scientific">Boothiomyces macroporosus</name>
    <dbReference type="NCBI Taxonomy" id="261099"/>
    <lineage>
        <taxon>Eukaryota</taxon>
        <taxon>Fungi</taxon>
        <taxon>Fungi incertae sedis</taxon>
        <taxon>Chytridiomycota</taxon>
        <taxon>Chytridiomycota incertae sedis</taxon>
        <taxon>Chytridiomycetes</taxon>
        <taxon>Rhizophydiales</taxon>
        <taxon>Terramycetaceae</taxon>
        <taxon>Boothiomyces</taxon>
    </lineage>
</organism>
<comment type="caution">
    <text evidence="5">The sequence shown here is derived from an EMBL/GenBank/DDBJ whole genome shotgun (WGS) entry which is preliminary data.</text>
</comment>
<evidence type="ECO:0000256" key="1">
    <source>
        <dbReference type="ARBA" id="ARBA00004123"/>
    </source>
</evidence>
<feature type="region of interest" description="Disordered" evidence="4">
    <location>
        <begin position="326"/>
        <end position="369"/>
    </location>
</feature>
<dbReference type="AlphaFoldDB" id="A0AAD5UJX2"/>
<dbReference type="EMBL" id="JADGKB010000029">
    <property type="protein sequence ID" value="KAJ3258271.1"/>
    <property type="molecule type" value="Genomic_DNA"/>
</dbReference>
<proteinExistence type="predicted"/>
<sequence length="659" mass="76072">MDRITTLDTLLLTSDSDATDSSKEEVKEEKKKRKKREPKAKKTLDVPTIDGAPQLPLQLGVITLVNLGTITTKPGFHTDRYIYPVGFQTVRQYLSMIDPNNVTEYTSTVLDGGDGPKFQIVAKDDAANKIRNKDHSNSASGPDYFGFSQPTIMKLIQAMPNADQCTLFKFQKVDIALIKFDQPKEKRPRKKRQLSSEELVVDSPKELEVSDSQDRAELIATQEKLIQKAEKAQRLERQRQERNAKKLEKEMAKKANLVPNSPFGNPEIQYQGQFMQDERIPIQPNFQKAVQERINEQQFIQSQTDPQGQRNDQKMYKFINQQEWQPPVQPNFTTKPPMLERIPSKPDMYNQRSRNDQQYGYDPRKMDERMSIDTRNLNNSPYKSHMNKESPMSGSPFQNEGMIPGKQDAPASFNSESSMNSLPDTMMGKGNYNREHHLPNINSQQFNRGSPVNRQFMQNSQSPTEYQLHMQMKQDPNMRFVDTSRSMSMNELARSNSNSSRTLSINERMASQDGRILDPNRFSPHGMEMRIDPNRNQQMMMDPNRNSPMSDRFSPMSMENRNIDPRLLNNQMQMGNRGQMMDMSRVQMVDNMNRNPMMDPNRRNQVDANAMNRNQMMETPSFGSDLRISAIESELDNAMQLNSFPSNGNYNQIHQYQNK</sequence>
<dbReference type="PROSITE" id="PS51543">
    <property type="entry name" value="FYRC"/>
    <property type="match status" value="1"/>
</dbReference>
<dbReference type="Pfam" id="PF05965">
    <property type="entry name" value="FYRC"/>
    <property type="match status" value="1"/>
</dbReference>
<evidence type="ECO:0000256" key="3">
    <source>
        <dbReference type="SAM" id="Coils"/>
    </source>
</evidence>
<dbReference type="PANTHER" id="PTHR22715">
    <property type="entry name" value="TRANSFORMING GROWTH FACTOR BETA REGULATED GENE 1"/>
    <property type="match status" value="1"/>
</dbReference>
<dbReference type="PROSITE" id="PS51542">
    <property type="entry name" value="FYRN"/>
    <property type="match status" value="1"/>
</dbReference>
<dbReference type="SMART" id="SM00541">
    <property type="entry name" value="FYRN"/>
    <property type="match status" value="1"/>
</dbReference>
<keyword evidence="3" id="KW-0175">Coiled coil</keyword>
<name>A0AAD5UJX2_9FUNG</name>
<accession>A0AAD5UJX2</accession>
<evidence type="ECO:0000313" key="5">
    <source>
        <dbReference type="EMBL" id="KAJ3258271.1"/>
    </source>
</evidence>
<feature type="compositionally biased region" description="Basic and acidic residues" evidence="4">
    <location>
        <begin position="20"/>
        <end position="29"/>
    </location>
</feature>
<dbReference type="InterPro" id="IPR003889">
    <property type="entry name" value="FYrich_C"/>
</dbReference>
<keyword evidence="2" id="KW-0539">Nucleus</keyword>
<keyword evidence="6" id="KW-1185">Reference proteome</keyword>
<dbReference type="Proteomes" id="UP001210925">
    <property type="component" value="Unassembled WGS sequence"/>
</dbReference>